<dbReference type="EMBL" id="JAPMLT010000001">
    <property type="protein sequence ID" value="MCX7568785.1"/>
    <property type="molecule type" value="Genomic_DNA"/>
</dbReference>
<organism evidence="1 2">
    <name type="scientific">Tumebacillus lacus</name>
    <dbReference type="NCBI Taxonomy" id="2995335"/>
    <lineage>
        <taxon>Bacteria</taxon>
        <taxon>Bacillati</taxon>
        <taxon>Bacillota</taxon>
        <taxon>Bacilli</taxon>
        <taxon>Bacillales</taxon>
        <taxon>Alicyclobacillaceae</taxon>
        <taxon>Tumebacillus</taxon>
    </lineage>
</organism>
<comment type="caution">
    <text evidence="1">The sequence shown here is derived from an EMBL/GenBank/DDBJ whole genome shotgun (WGS) entry which is preliminary data.</text>
</comment>
<evidence type="ECO:0008006" key="3">
    <source>
        <dbReference type="Google" id="ProtNLM"/>
    </source>
</evidence>
<dbReference type="Proteomes" id="UP001208017">
    <property type="component" value="Unassembled WGS sequence"/>
</dbReference>
<name>A0ABT3WVT9_9BACL</name>
<reference evidence="1 2" key="1">
    <citation type="submission" date="2022-11" db="EMBL/GenBank/DDBJ databases">
        <title>Study of microbial diversity in lake waters.</title>
        <authorList>
            <person name="Zhang J."/>
        </authorList>
    </citation>
    <scope>NUCLEOTIDE SEQUENCE [LARGE SCALE GENOMIC DNA]</scope>
    <source>
        <strain evidence="1 2">DT12</strain>
    </source>
</reference>
<dbReference type="RefSeq" id="WP_267150023.1">
    <property type="nucleotide sequence ID" value="NZ_JAPMLT010000001.1"/>
</dbReference>
<gene>
    <name evidence="1" type="ORF">OS242_02210</name>
</gene>
<protein>
    <recommendedName>
        <fullName evidence="3">Outer membrane lipoprotein carrier protein LolA</fullName>
    </recommendedName>
</protein>
<evidence type="ECO:0000313" key="2">
    <source>
        <dbReference type="Proteomes" id="UP001208017"/>
    </source>
</evidence>
<evidence type="ECO:0000313" key="1">
    <source>
        <dbReference type="EMBL" id="MCX7568785.1"/>
    </source>
</evidence>
<keyword evidence="2" id="KW-1185">Reference proteome</keyword>
<proteinExistence type="predicted"/>
<accession>A0ABT3WVT9</accession>
<sequence length="182" mass="20560">MTCLSLLTGCQSPDQQAHEEPPAIQKDAKRARLLQRKQPFHVPLQEFAERWNAVSADMGSELVIHDPAAFRWRAGGRYTYAFRPGLRLRLTPEHDNTVSRVEVISSARTIAERYQMLSAWGQVFTMNHPETPPFEADALFHKLGVRPDADLTRLTSSPVEVEGVRYEIASQKNTLTFQASLS</sequence>